<dbReference type="SUPFAM" id="SSF158472">
    <property type="entry name" value="HAMP domain-like"/>
    <property type="match status" value="1"/>
</dbReference>
<evidence type="ECO:0000313" key="17">
    <source>
        <dbReference type="EMBL" id="RDY28400.1"/>
    </source>
</evidence>
<keyword evidence="13 14" id="KW-0472">Membrane</keyword>
<dbReference type="PRINTS" id="PR00344">
    <property type="entry name" value="BCTRLSENSOR"/>
</dbReference>
<keyword evidence="7 14" id="KW-0812">Transmembrane</keyword>
<keyword evidence="18" id="KW-1185">Reference proteome</keyword>
<dbReference type="PANTHER" id="PTHR45528:SF1">
    <property type="entry name" value="SENSOR HISTIDINE KINASE CPXA"/>
    <property type="match status" value="1"/>
</dbReference>
<dbReference type="GO" id="GO:0005886">
    <property type="term" value="C:plasma membrane"/>
    <property type="evidence" value="ECO:0007669"/>
    <property type="project" value="UniProtKB-SubCell"/>
</dbReference>
<dbReference type="SMART" id="SM00388">
    <property type="entry name" value="HisKA"/>
    <property type="match status" value="1"/>
</dbReference>
<dbReference type="InterPro" id="IPR050398">
    <property type="entry name" value="HssS/ArlS-like"/>
</dbReference>
<dbReference type="InterPro" id="IPR004358">
    <property type="entry name" value="Sig_transdc_His_kin-like_C"/>
</dbReference>
<comment type="subcellular location">
    <subcellularLocation>
        <location evidence="2">Cell membrane</location>
        <topology evidence="2">Multi-pass membrane protein</topology>
    </subcellularLocation>
</comment>
<evidence type="ECO:0000256" key="7">
    <source>
        <dbReference type="ARBA" id="ARBA00022692"/>
    </source>
</evidence>
<keyword evidence="6" id="KW-0808">Transferase</keyword>
<evidence type="ECO:0000256" key="8">
    <source>
        <dbReference type="ARBA" id="ARBA00022741"/>
    </source>
</evidence>
<evidence type="ECO:0000256" key="4">
    <source>
        <dbReference type="ARBA" id="ARBA00022475"/>
    </source>
</evidence>
<dbReference type="Pfam" id="PF00512">
    <property type="entry name" value="HisKA"/>
    <property type="match status" value="1"/>
</dbReference>
<dbReference type="Gene3D" id="3.30.565.10">
    <property type="entry name" value="Histidine kinase-like ATPase, C-terminal domain"/>
    <property type="match status" value="1"/>
</dbReference>
<protein>
    <recommendedName>
        <fullName evidence="3">histidine kinase</fullName>
        <ecNumber evidence="3">2.7.13.3</ecNumber>
    </recommendedName>
</protein>
<dbReference type="PROSITE" id="PS50109">
    <property type="entry name" value="HIS_KIN"/>
    <property type="match status" value="1"/>
</dbReference>
<dbReference type="Pfam" id="PF02518">
    <property type="entry name" value="HATPase_c"/>
    <property type="match status" value="1"/>
</dbReference>
<feature type="domain" description="HAMP" evidence="16">
    <location>
        <begin position="194"/>
        <end position="247"/>
    </location>
</feature>
<dbReference type="InterPro" id="IPR003660">
    <property type="entry name" value="HAMP_dom"/>
</dbReference>
<dbReference type="GO" id="GO:0000155">
    <property type="term" value="F:phosphorelay sensor kinase activity"/>
    <property type="evidence" value="ECO:0007669"/>
    <property type="project" value="InterPro"/>
</dbReference>
<keyword evidence="10" id="KW-0067">ATP-binding</keyword>
<reference evidence="17 18" key="1">
    <citation type="journal article" date="2017" name="Genome Announc.">
        <title>Draft Genome Sequence of Romboutsia weinsteinii sp. nov. Strain CCRI-19649(T) Isolated from Surface Water.</title>
        <authorList>
            <person name="Maheux A.F."/>
            <person name="Boudreau D.K."/>
            <person name="Berube E."/>
            <person name="Boissinot M."/>
            <person name="Cantin P."/>
            <person name="Raymond F."/>
            <person name="Corbeil J."/>
            <person name="Omar R.F."/>
            <person name="Bergeron M.G."/>
        </authorList>
    </citation>
    <scope>NUCLEOTIDE SEQUENCE [LARGE SCALE GENOMIC DNA]</scope>
    <source>
        <strain evidence="17 18">CCRI-19649</strain>
    </source>
</reference>
<evidence type="ECO:0000256" key="6">
    <source>
        <dbReference type="ARBA" id="ARBA00022679"/>
    </source>
</evidence>
<feature type="transmembrane region" description="Helical" evidence="14">
    <location>
        <begin position="7"/>
        <end position="27"/>
    </location>
</feature>
<dbReference type="Proteomes" id="UP000215694">
    <property type="component" value="Unassembled WGS sequence"/>
</dbReference>
<dbReference type="CDD" id="cd00082">
    <property type="entry name" value="HisKA"/>
    <property type="match status" value="1"/>
</dbReference>
<evidence type="ECO:0000256" key="11">
    <source>
        <dbReference type="ARBA" id="ARBA00022989"/>
    </source>
</evidence>
<evidence type="ECO:0000256" key="14">
    <source>
        <dbReference type="SAM" id="Phobius"/>
    </source>
</evidence>
<dbReference type="InterPro" id="IPR003661">
    <property type="entry name" value="HisK_dim/P_dom"/>
</dbReference>
<gene>
    <name evidence="17" type="ORF">CHL78_005730</name>
</gene>
<dbReference type="InterPro" id="IPR036890">
    <property type="entry name" value="HATPase_C_sf"/>
</dbReference>
<dbReference type="OrthoDB" id="9786919at2"/>
<evidence type="ECO:0000256" key="12">
    <source>
        <dbReference type="ARBA" id="ARBA00023012"/>
    </source>
</evidence>
<dbReference type="SMART" id="SM00304">
    <property type="entry name" value="HAMP"/>
    <property type="match status" value="1"/>
</dbReference>
<keyword evidence="11 14" id="KW-1133">Transmembrane helix</keyword>
<dbReference type="RefSeq" id="WP_094369529.1">
    <property type="nucleotide sequence ID" value="NZ_NOJY02000007.1"/>
</dbReference>
<dbReference type="EMBL" id="NOJY02000007">
    <property type="protein sequence ID" value="RDY28400.1"/>
    <property type="molecule type" value="Genomic_DNA"/>
</dbReference>
<dbReference type="PROSITE" id="PS50885">
    <property type="entry name" value="HAMP"/>
    <property type="match status" value="1"/>
</dbReference>
<dbReference type="InterPro" id="IPR005467">
    <property type="entry name" value="His_kinase_dom"/>
</dbReference>
<dbReference type="SUPFAM" id="SSF47384">
    <property type="entry name" value="Homodimeric domain of signal transducing histidine kinase"/>
    <property type="match status" value="1"/>
</dbReference>
<dbReference type="InterPro" id="IPR036097">
    <property type="entry name" value="HisK_dim/P_sf"/>
</dbReference>
<evidence type="ECO:0000313" key="18">
    <source>
        <dbReference type="Proteomes" id="UP000215694"/>
    </source>
</evidence>
<dbReference type="Gene3D" id="1.10.287.130">
    <property type="match status" value="1"/>
</dbReference>
<proteinExistence type="predicted"/>
<dbReference type="AlphaFoldDB" id="A0A371J6I4"/>
<evidence type="ECO:0000259" key="15">
    <source>
        <dbReference type="PROSITE" id="PS50109"/>
    </source>
</evidence>
<sequence length="482" mass="55737">MKFWKKIFLYSVILFIFLFNGTGIILIEKIHNNNLKNTVKSTIDQYSNIESILYLNTDFTSAVNVSTEENLKEWLNIIINGYVINDNLTIPNIEIFTEDNKKLISNSNINVLSEREEVIKAKENDRTFIIRNIDNKRYLFVSSVINLQNIEFKLVLSKDIQPVYNERIGNYEFFLVLDVITLTILAIGMYLISRKLTQPIVKLSNASIEIAKGNYKKRVKEHKSYDEIEVLENNFNAMIDVIESNIKELHYVNESKQRFIDSLNHEIKTPITSIIGYSELLLKGKVNEDTKIKALKYINSEAKRLEVLNSTLLKLILLREKKINSQHIQVRECVLSSYNSLKYKIDINNIDLIINVKDHYIYADKQLIIVLLTNIIDNAIKASNECGKINICGNYDSESLNYVIKIKDEGIGINQEDLDKILEPFYMVDKARTRKNNGIGLGLSICREICELHNIKFIINSQIGKGTEVTLEFEKEMKNDEK</sequence>
<dbReference type="EC" id="2.7.13.3" evidence="3"/>
<evidence type="ECO:0000256" key="10">
    <source>
        <dbReference type="ARBA" id="ARBA00022840"/>
    </source>
</evidence>
<dbReference type="Gene3D" id="6.10.340.10">
    <property type="match status" value="1"/>
</dbReference>
<evidence type="ECO:0000256" key="13">
    <source>
        <dbReference type="ARBA" id="ARBA00023136"/>
    </source>
</evidence>
<name>A0A371J6I4_9FIRM</name>
<accession>A0A371J6I4</accession>
<evidence type="ECO:0000256" key="9">
    <source>
        <dbReference type="ARBA" id="ARBA00022777"/>
    </source>
</evidence>
<keyword evidence="9 17" id="KW-0418">Kinase</keyword>
<evidence type="ECO:0000256" key="3">
    <source>
        <dbReference type="ARBA" id="ARBA00012438"/>
    </source>
</evidence>
<dbReference type="Pfam" id="PF00672">
    <property type="entry name" value="HAMP"/>
    <property type="match status" value="1"/>
</dbReference>
<dbReference type="SMART" id="SM00387">
    <property type="entry name" value="HATPase_c"/>
    <property type="match status" value="1"/>
</dbReference>
<comment type="caution">
    <text evidence="17">The sequence shown here is derived from an EMBL/GenBank/DDBJ whole genome shotgun (WGS) entry which is preliminary data.</text>
</comment>
<evidence type="ECO:0000259" key="16">
    <source>
        <dbReference type="PROSITE" id="PS50885"/>
    </source>
</evidence>
<dbReference type="SUPFAM" id="SSF55874">
    <property type="entry name" value="ATPase domain of HSP90 chaperone/DNA topoisomerase II/histidine kinase"/>
    <property type="match status" value="1"/>
</dbReference>
<keyword evidence="12" id="KW-0902">Two-component regulatory system</keyword>
<dbReference type="InterPro" id="IPR003594">
    <property type="entry name" value="HATPase_dom"/>
</dbReference>
<keyword evidence="5" id="KW-0597">Phosphoprotein</keyword>
<evidence type="ECO:0000256" key="5">
    <source>
        <dbReference type="ARBA" id="ARBA00022553"/>
    </source>
</evidence>
<keyword evidence="4" id="KW-1003">Cell membrane</keyword>
<comment type="catalytic activity">
    <reaction evidence="1">
        <text>ATP + protein L-histidine = ADP + protein N-phospho-L-histidine.</text>
        <dbReference type="EC" id="2.7.13.3"/>
    </reaction>
</comment>
<dbReference type="PANTHER" id="PTHR45528">
    <property type="entry name" value="SENSOR HISTIDINE KINASE CPXA"/>
    <property type="match status" value="1"/>
</dbReference>
<evidence type="ECO:0000256" key="2">
    <source>
        <dbReference type="ARBA" id="ARBA00004651"/>
    </source>
</evidence>
<keyword evidence="8" id="KW-0547">Nucleotide-binding</keyword>
<dbReference type="CDD" id="cd06225">
    <property type="entry name" value="HAMP"/>
    <property type="match status" value="1"/>
</dbReference>
<feature type="domain" description="Histidine kinase" evidence="15">
    <location>
        <begin position="262"/>
        <end position="477"/>
    </location>
</feature>
<dbReference type="GO" id="GO:0005524">
    <property type="term" value="F:ATP binding"/>
    <property type="evidence" value="ECO:0007669"/>
    <property type="project" value="UniProtKB-KW"/>
</dbReference>
<organism evidence="17 18">
    <name type="scientific">Romboutsia weinsteinii</name>
    <dbReference type="NCBI Taxonomy" id="2020949"/>
    <lineage>
        <taxon>Bacteria</taxon>
        <taxon>Bacillati</taxon>
        <taxon>Bacillota</taxon>
        <taxon>Clostridia</taxon>
        <taxon>Peptostreptococcales</taxon>
        <taxon>Peptostreptococcaceae</taxon>
        <taxon>Romboutsia</taxon>
    </lineage>
</organism>
<evidence type="ECO:0000256" key="1">
    <source>
        <dbReference type="ARBA" id="ARBA00000085"/>
    </source>
</evidence>